<comment type="caution">
    <text evidence="1">The sequence shown here is derived from an EMBL/GenBank/DDBJ whole genome shotgun (WGS) entry which is preliminary data.</text>
</comment>
<evidence type="ECO:0000313" key="2">
    <source>
        <dbReference type="Proteomes" id="UP001177260"/>
    </source>
</evidence>
<evidence type="ECO:0000313" key="1">
    <source>
        <dbReference type="EMBL" id="KAK1146420.1"/>
    </source>
</evidence>
<gene>
    <name evidence="1" type="ORF">N8T08_003207</name>
</gene>
<proteinExistence type="predicted"/>
<reference evidence="1 2" key="1">
    <citation type="journal article" date="2023" name="ACS Omega">
        <title>Identification of the Neoaspergillic Acid Biosynthesis Gene Cluster by Establishing an In Vitro CRISPR-Ribonucleoprotein Genetic System in Aspergillus melleus.</title>
        <authorList>
            <person name="Yuan B."/>
            <person name="Grau M.F."/>
            <person name="Murata R.M."/>
            <person name="Torok T."/>
            <person name="Venkateswaran K."/>
            <person name="Stajich J.E."/>
            <person name="Wang C.C.C."/>
        </authorList>
    </citation>
    <scope>NUCLEOTIDE SEQUENCE [LARGE SCALE GENOMIC DNA]</scope>
    <source>
        <strain evidence="1 2">IMV 1140</strain>
    </source>
</reference>
<keyword evidence="2" id="KW-1185">Reference proteome</keyword>
<organism evidence="1 2">
    <name type="scientific">Aspergillus melleus</name>
    <dbReference type="NCBI Taxonomy" id="138277"/>
    <lineage>
        <taxon>Eukaryota</taxon>
        <taxon>Fungi</taxon>
        <taxon>Dikarya</taxon>
        <taxon>Ascomycota</taxon>
        <taxon>Pezizomycotina</taxon>
        <taxon>Eurotiomycetes</taxon>
        <taxon>Eurotiomycetidae</taxon>
        <taxon>Eurotiales</taxon>
        <taxon>Aspergillaceae</taxon>
        <taxon>Aspergillus</taxon>
        <taxon>Aspergillus subgen. Circumdati</taxon>
    </lineage>
</organism>
<name>A0ACC3B800_9EURO</name>
<sequence length="1477" mass="163615">MVFPSEPGALNDRSLASRRNDFSTASLSDVSSLHSLRSEGNNDAVNRARSPSLEHHYVGHSRQTRTSLEARDDSQLHSASRGADSQSARPSDSDPYLLGPSTERKHGYLANWHPRTFGHLYLGLLSILALALCLVIALLLWRSETNYGLGKDHGSSAVLFGWRFSPTLVAVIYLQFTAMLFDDVKRTEPYARLARPEGAAASSSILQSPGMWWNALHDGLSKKRNGGHSRSWTLTCAALVNILGFLVISPLSSALLTSEDVAVPHNREFTRLTPHFNSPLPLDTDRTTRFRTISHVLQNVTTSPWVTDSYTMLPVWPADWPTAPIGSLSSTSFQSWQVETTMFRSNLACDKMKLEHTSGYENRTDITLLWSSPVGCTYRLHVEGNNMFGIGGGSWSNASAFIYTNYLPYVDPGSDSYQVNNTGDCRGREILVLSDSWSKKPRAAYSAHLCTTKYYMANVTASVDLSSNEPSISFDESEYDRKKTLIPEKLLNTTQLQQLALNPYWASYMISMLYQNDMPILGGPAILLGASYGFNMTDILHDPNMIQRAAEVKQRFFGEALQASVTHQGASEEVPVNGQITAFEKRVVVVKGPAVALAVILFLSFCLLLVVWRCSRLRQRPLNLKNDPATTAEVASLVTHDSRIRSSFSGLSVTPPKEMEKLLQGRHYQTEPQILSEIHRDPLESDGTSPEVSKSKAARPSSWIPGVLRLATLLGLVISLAAVIVGIAVLYHFAEGSQLYQKFFVYQANISVFNKSIPTVAPFSIIPTLIAVGIGLWWSSIDDNFRRLQPFLAMSNGRPKFSQGISLSYQSSYWVWAAVKAARNRHWLLFLVTLGATLTPIFTTAMSALFERESGNIAQTLNFQRGLEIRRIPFLFETRQSEINHEPDEYAARIVGDLFQNLSTHWMYTASNQLILNGSQPAWSKDGWSFVPLDLSNATTSLSSVGKNASGSALGRNLNQHSATHASPFNVSFITPAIRGRIECSSDDAKGLVNLSSWMSLWNPGPNDTVVPEGVSGFELGAPYGNRDFPSMIFPPEPGRNWTNCERCTSIYVNPSQIICCGNSTSSPPNSTVAVGYWSPNLSPYTWTPRTWQHNFTAKWFTGTATSVTLTQGISDPMERLVFSQPPNTVVMNCMPLVESASARVTVNPTTGDIQAFSILDRPKTMDDAFSDNFLIHNGTHRDPEELGYLVFNTTISYGRLFMSSMLTAASTLNLAGNRVIGFTTENTDDNTYTIRDETNGLNMDFMTYSMYSLAGKDPSALIDPDTFTKYASQTFSTFFQHFASNNISLETGSWVYQPINASLPHDLAPAVDSIFTSTPKLVATQDVIHPISQTNRTVTASATRRVELMRMNDVAVWLSIGILGWLILTTAVVALLQRRFLGRMMRNVECPGDVLVMIAGSDNLIRVVREIQAGRVSTADTGYLRTRLGWFLDQKGEARWGIELERQILDGPEVEWVDGPTGDREMTENQITARPK</sequence>
<dbReference type="EMBL" id="JAOPJF010000018">
    <property type="protein sequence ID" value="KAK1146420.1"/>
    <property type="molecule type" value="Genomic_DNA"/>
</dbReference>
<dbReference type="Proteomes" id="UP001177260">
    <property type="component" value="Unassembled WGS sequence"/>
</dbReference>
<protein>
    <submittedName>
        <fullName evidence="1">Uncharacterized protein</fullName>
    </submittedName>
</protein>
<accession>A0ACC3B800</accession>